<organism evidence="5 6">
    <name type="scientific">Cereibacter johrii</name>
    <dbReference type="NCBI Taxonomy" id="445629"/>
    <lineage>
        <taxon>Bacteria</taxon>
        <taxon>Pseudomonadati</taxon>
        <taxon>Pseudomonadota</taxon>
        <taxon>Alphaproteobacteria</taxon>
        <taxon>Rhodobacterales</taxon>
        <taxon>Paracoccaceae</taxon>
        <taxon>Cereibacter</taxon>
    </lineage>
</organism>
<dbReference type="InterPro" id="IPR036390">
    <property type="entry name" value="WH_DNA-bd_sf"/>
</dbReference>
<dbReference type="Pfam" id="PF07702">
    <property type="entry name" value="UTRA"/>
    <property type="match status" value="1"/>
</dbReference>
<proteinExistence type="predicted"/>
<gene>
    <name evidence="5" type="ORF">C8J29_10833</name>
</gene>
<keyword evidence="2" id="KW-0238">DNA-binding</keyword>
<evidence type="ECO:0000256" key="3">
    <source>
        <dbReference type="ARBA" id="ARBA00023163"/>
    </source>
</evidence>
<dbReference type="InterPro" id="IPR050679">
    <property type="entry name" value="Bact_HTH_transcr_reg"/>
</dbReference>
<reference evidence="5 6" key="1">
    <citation type="submission" date="2018-04" db="EMBL/GenBank/DDBJ databases">
        <title>Genomic Encyclopedia of Type Strains, Phase III (KMG-III): the genomes of soil and plant-associated and newly described type strains.</title>
        <authorList>
            <person name="Whitman W."/>
        </authorList>
    </citation>
    <scope>NUCLEOTIDE SEQUENCE [LARGE SCALE GENOMIC DNA]</scope>
    <source>
        <strain evidence="5 6">JA192</strain>
    </source>
</reference>
<evidence type="ECO:0000259" key="4">
    <source>
        <dbReference type="PROSITE" id="PS50949"/>
    </source>
</evidence>
<dbReference type="PRINTS" id="PR00035">
    <property type="entry name" value="HTHGNTR"/>
</dbReference>
<dbReference type="PANTHER" id="PTHR44846:SF17">
    <property type="entry name" value="GNTR-FAMILY TRANSCRIPTIONAL REGULATOR"/>
    <property type="match status" value="1"/>
</dbReference>
<accession>A0ABX5J3B4</accession>
<evidence type="ECO:0000313" key="6">
    <source>
        <dbReference type="Proteomes" id="UP000240800"/>
    </source>
</evidence>
<dbReference type="InterPro" id="IPR000524">
    <property type="entry name" value="Tscrpt_reg_HTH_GntR"/>
</dbReference>
<evidence type="ECO:0000256" key="1">
    <source>
        <dbReference type="ARBA" id="ARBA00023015"/>
    </source>
</evidence>
<dbReference type="PROSITE" id="PS50949">
    <property type="entry name" value="HTH_GNTR"/>
    <property type="match status" value="1"/>
</dbReference>
<dbReference type="InterPro" id="IPR036388">
    <property type="entry name" value="WH-like_DNA-bd_sf"/>
</dbReference>
<keyword evidence="1" id="KW-0805">Transcription regulation</keyword>
<protein>
    <submittedName>
        <fullName evidence="5">GntR family transcriptional regulator</fullName>
    </submittedName>
</protein>
<dbReference type="Pfam" id="PF00392">
    <property type="entry name" value="GntR"/>
    <property type="match status" value="1"/>
</dbReference>
<keyword evidence="6" id="KW-1185">Reference proteome</keyword>
<dbReference type="EMBL" id="PZZW01000008">
    <property type="protein sequence ID" value="PTM76435.1"/>
    <property type="molecule type" value="Genomic_DNA"/>
</dbReference>
<dbReference type="RefSeq" id="WP_069333153.1">
    <property type="nucleotide sequence ID" value="NZ_JBNGEX010000008.1"/>
</dbReference>
<name>A0ABX5J3B4_9RHOB</name>
<dbReference type="CDD" id="cd07377">
    <property type="entry name" value="WHTH_GntR"/>
    <property type="match status" value="1"/>
</dbReference>
<dbReference type="SUPFAM" id="SSF64288">
    <property type="entry name" value="Chorismate lyase-like"/>
    <property type="match status" value="1"/>
</dbReference>
<dbReference type="InterPro" id="IPR028978">
    <property type="entry name" value="Chorismate_lyase_/UTRA_dom_sf"/>
</dbReference>
<dbReference type="Gene3D" id="3.40.1410.10">
    <property type="entry name" value="Chorismate lyase-like"/>
    <property type="match status" value="1"/>
</dbReference>
<dbReference type="PANTHER" id="PTHR44846">
    <property type="entry name" value="MANNOSYL-D-GLYCERATE TRANSPORT/METABOLISM SYSTEM REPRESSOR MNGR-RELATED"/>
    <property type="match status" value="1"/>
</dbReference>
<evidence type="ECO:0000256" key="2">
    <source>
        <dbReference type="ARBA" id="ARBA00023125"/>
    </source>
</evidence>
<sequence length="242" mass="26455">MASRPIYAELSDELIREIRGGTYPVGSLLPTELEIAAERRLSRATVRSALNRLVALGLVTRQKGVGTRVNAAEPRPYDASTSSLEELAHFGRATLREVISTAEIVADDRLARRLGCRPGSRWIDVSVIRRDPAGAAPPICWTDNYIDAAYAGVVDEVAGHPGLIADLIARHYGVEVDEVRQIIRPVRLSETAARATSAEAGEPALEIVRRYLSVGRPVYISVSQHPGDRFEYSMSLKRSGRA</sequence>
<comment type="caution">
    <text evidence="5">The sequence shown here is derived from an EMBL/GenBank/DDBJ whole genome shotgun (WGS) entry which is preliminary data.</text>
</comment>
<dbReference type="SMART" id="SM00866">
    <property type="entry name" value="UTRA"/>
    <property type="match status" value="1"/>
</dbReference>
<dbReference type="Gene3D" id="1.10.10.10">
    <property type="entry name" value="Winged helix-like DNA-binding domain superfamily/Winged helix DNA-binding domain"/>
    <property type="match status" value="1"/>
</dbReference>
<dbReference type="SMART" id="SM00345">
    <property type="entry name" value="HTH_GNTR"/>
    <property type="match status" value="1"/>
</dbReference>
<keyword evidence="3" id="KW-0804">Transcription</keyword>
<feature type="domain" description="HTH gntR-type" evidence="4">
    <location>
        <begin position="4"/>
        <end position="72"/>
    </location>
</feature>
<dbReference type="SUPFAM" id="SSF46785">
    <property type="entry name" value="Winged helix' DNA-binding domain"/>
    <property type="match status" value="1"/>
</dbReference>
<evidence type="ECO:0000313" key="5">
    <source>
        <dbReference type="EMBL" id="PTM76435.1"/>
    </source>
</evidence>
<dbReference type="Proteomes" id="UP000240800">
    <property type="component" value="Unassembled WGS sequence"/>
</dbReference>
<dbReference type="InterPro" id="IPR011663">
    <property type="entry name" value="UTRA"/>
</dbReference>